<dbReference type="InterPro" id="IPR000863">
    <property type="entry name" value="Sulfotransferase_dom"/>
</dbReference>
<organism evidence="4 5">
    <name type="scientific">Ceratopteris richardii</name>
    <name type="common">Triangle waterfern</name>
    <dbReference type="NCBI Taxonomy" id="49495"/>
    <lineage>
        <taxon>Eukaryota</taxon>
        <taxon>Viridiplantae</taxon>
        <taxon>Streptophyta</taxon>
        <taxon>Embryophyta</taxon>
        <taxon>Tracheophyta</taxon>
        <taxon>Polypodiopsida</taxon>
        <taxon>Polypodiidae</taxon>
        <taxon>Polypodiales</taxon>
        <taxon>Pteridineae</taxon>
        <taxon>Pteridaceae</taxon>
        <taxon>Parkerioideae</taxon>
        <taxon>Ceratopteris</taxon>
    </lineage>
</organism>
<dbReference type="InterPro" id="IPR052796">
    <property type="entry name" value="Nod_factor_sulfotransferase"/>
</dbReference>
<sequence>MLELESAHMIKQPFLAAFADRKVFFEDLSQRWLYRKTNCVWKLVFLVFLGSCGIYMCMSGTEKQLPQYRAVLPHPMSKAGALCLKNDVPVVKYRYYPQPLTFNRKECKCTPVQRFVVFSMQRTGSGWFEALLNSHPNLSSHGEIFSVEKRRENIKRIKKNLDNLYNLDWISSASKNECTAAVGFKWMFNQGLMEYKGEIATYLKQNHVSVIFLFRRNILGRYVSILANVFDREKKQLNGTHRAHVHSKEEADLLAAYKPIVNLTSLIPYMERIEQIMMDAQLTFNGTRHMILFYEDLMKRPSALKRVQKFLHLPFEELESKHVKIHTLPLSEQVENWKEVSEHLKGTKYESFIY</sequence>
<dbReference type="Proteomes" id="UP000825935">
    <property type="component" value="Chromosome 10"/>
</dbReference>
<dbReference type="EMBL" id="CM035415">
    <property type="protein sequence ID" value="KAH7427561.1"/>
    <property type="molecule type" value="Genomic_DNA"/>
</dbReference>
<gene>
    <name evidence="4" type="ORF">KP509_10G049300</name>
</gene>
<dbReference type="AlphaFoldDB" id="A0A8T2TV56"/>
<dbReference type="EC" id="2.8.2.-" evidence="2"/>
<dbReference type="OrthoDB" id="2015035at2759"/>
<feature type="domain" description="Sulfotransferase" evidence="3">
    <location>
        <begin position="115"/>
        <end position="319"/>
    </location>
</feature>
<keyword evidence="1" id="KW-0934">Plastid</keyword>
<dbReference type="PANTHER" id="PTHR32175:SF26">
    <property type="entry name" value="PROTEIN, PUTATIVE, EXPRESSED-RELATED"/>
    <property type="match status" value="1"/>
</dbReference>
<comment type="caution">
    <text evidence="4">The sequence shown here is derived from an EMBL/GenBank/DDBJ whole genome shotgun (WGS) entry which is preliminary data.</text>
</comment>
<protein>
    <recommendedName>
        <fullName evidence="2">Sulfotransferase</fullName>
        <ecNumber evidence="2">2.8.2.-</ecNumber>
    </recommendedName>
</protein>
<evidence type="ECO:0000256" key="1">
    <source>
        <dbReference type="ARBA" id="ARBA00022528"/>
    </source>
</evidence>
<accession>A0A8T2TV56</accession>
<evidence type="ECO:0000313" key="4">
    <source>
        <dbReference type="EMBL" id="KAH7427561.1"/>
    </source>
</evidence>
<dbReference type="Gene3D" id="3.40.50.300">
    <property type="entry name" value="P-loop containing nucleotide triphosphate hydrolases"/>
    <property type="match status" value="1"/>
</dbReference>
<reference evidence="4" key="1">
    <citation type="submission" date="2021-08" db="EMBL/GenBank/DDBJ databases">
        <title>WGS assembly of Ceratopteris richardii.</title>
        <authorList>
            <person name="Marchant D.B."/>
            <person name="Chen G."/>
            <person name="Jenkins J."/>
            <person name="Shu S."/>
            <person name="Leebens-Mack J."/>
            <person name="Grimwood J."/>
            <person name="Schmutz J."/>
            <person name="Soltis P."/>
            <person name="Soltis D."/>
            <person name="Chen Z.-H."/>
        </authorList>
    </citation>
    <scope>NUCLEOTIDE SEQUENCE</scope>
    <source>
        <strain evidence="4">Whitten #5841</strain>
        <tissue evidence="4">Leaf</tissue>
    </source>
</reference>
<evidence type="ECO:0000313" key="5">
    <source>
        <dbReference type="Proteomes" id="UP000825935"/>
    </source>
</evidence>
<keyword evidence="2" id="KW-0808">Transferase</keyword>
<comment type="similarity">
    <text evidence="2">Belongs to the sulfotransferase 1 family.</text>
</comment>
<dbReference type="OMA" id="PYFEYVE"/>
<evidence type="ECO:0000259" key="3">
    <source>
        <dbReference type="Pfam" id="PF00685"/>
    </source>
</evidence>
<keyword evidence="1" id="KW-0150">Chloroplast</keyword>
<dbReference type="SUPFAM" id="SSF52540">
    <property type="entry name" value="P-loop containing nucleoside triphosphate hydrolases"/>
    <property type="match status" value="1"/>
</dbReference>
<dbReference type="PANTHER" id="PTHR32175">
    <property type="entry name" value="PROTEIN, PUTATIVE, EXPRESSED-RELATED"/>
    <property type="match status" value="1"/>
</dbReference>
<evidence type="ECO:0000256" key="2">
    <source>
        <dbReference type="RuleBase" id="RU361155"/>
    </source>
</evidence>
<proteinExistence type="inferred from homology"/>
<dbReference type="Pfam" id="PF00685">
    <property type="entry name" value="Sulfotransfer_1"/>
    <property type="match status" value="1"/>
</dbReference>
<dbReference type="InterPro" id="IPR027417">
    <property type="entry name" value="P-loop_NTPase"/>
</dbReference>
<dbReference type="GO" id="GO:0008146">
    <property type="term" value="F:sulfotransferase activity"/>
    <property type="evidence" value="ECO:0007669"/>
    <property type="project" value="InterPro"/>
</dbReference>
<keyword evidence="5" id="KW-1185">Reference proteome</keyword>
<name>A0A8T2TV56_CERRI</name>